<dbReference type="Gene3D" id="2.60.120.590">
    <property type="entry name" value="Alpha-ketoglutarate-dependent dioxygenase AlkB-like"/>
    <property type="match status" value="1"/>
</dbReference>
<reference evidence="2" key="1">
    <citation type="journal article" date="2020" name="Nature">
        <title>Giant virus diversity and host interactions through global metagenomics.</title>
        <authorList>
            <person name="Schulz F."/>
            <person name="Roux S."/>
            <person name="Paez-Espino D."/>
            <person name="Jungbluth S."/>
            <person name="Walsh D.A."/>
            <person name="Denef V.J."/>
            <person name="McMahon K.D."/>
            <person name="Konstantinidis K.T."/>
            <person name="Eloe-Fadrosh E.A."/>
            <person name="Kyrpides N.C."/>
            <person name="Woyke T."/>
        </authorList>
    </citation>
    <scope>NUCLEOTIDE SEQUENCE</scope>
    <source>
        <strain evidence="2">GVMAG-S-1014582-52</strain>
    </source>
</reference>
<proteinExistence type="predicted"/>
<dbReference type="PROSITE" id="PS51471">
    <property type="entry name" value="FE2OG_OXY"/>
    <property type="match status" value="1"/>
</dbReference>
<organism evidence="2">
    <name type="scientific">viral metagenome</name>
    <dbReference type="NCBI Taxonomy" id="1070528"/>
    <lineage>
        <taxon>unclassified sequences</taxon>
        <taxon>metagenomes</taxon>
        <taxon>organismal metagenomes</taxon>
    </lineage>
</organism>
<dbReference type="PANTHER" id="PTHR12463:SF1">
    <property type="entry name" value="2-OXOGLUTARATE AND FE-DEPENDENT OXYGENASE FAMILY PROTEIN"/>
    <property type="match status" value="1"/>
</dbReference>
<dbReference type="EMBL" id="MN740556">
    <property type="protein sequence ID" value="QHU33345.1"/>
    <property type="molecule type" value="Genomic_DNA"/>
</dbReference>
<dbReference type="InterPro" id="IPR005123">
    <property type="entry name" value="Oxoglu/Fe-dep_dioxygenase_dom"/>
</dbReference>
<evidence type="ECO:0000259" key="1">
    <source>
        <dbReference type="PROSITE" id="PS51471"/>
    </source>
</evidence>
<dbReference type="InterPro" id="IPR027450">
    <property type="entry name" value="AlkB-like"/>
</dbReference>
<dbReference type="GO" id="GO:0032451">
    <property type="term" value="F:demethylase activity"/>
    <property type="evidence" value="ECO:0007669"/>
    <property type="project" value="TreeGrafter"/>
</dbReference>
<dbReference type="PANTHER" id="PTHR12463">
    <property type="entry name" value="OXYGENASE-RELATED"/>
    <property type="match status" value="1"/>
</dbReference>
<name>A0A6C0LTK8_9ZZZZ</name>
<evidence type="ECO:0000313" key="2">
    <source>
        <dbReference type="EMBL" id="QHU33345.1"/>
    </source>
</evidence>
<dbReference type="GO" id="GO:0016491">
    <property type="term" value="F:oxidoreductase activity"/>
    <property type="evidence" value="ECO:0007669"/>
    <property type="project" value="TreeGrafter"/>
</dbReference>
<feature type="domain" description="Fe2OG dioxygenase" evidence="1">
    <location>
        <begin position="97"/>
        <end position="187"/>
    </location>
</feature>
<dbReference type="InterPro" id="IPR037151">
    <property type="entry name" value="AlkB-like_sf"/>
</dbReference>
<protein>
    <recommendedName>
        <fullName evidence="1">Fe2OG dioxygenase domain-containing protein</fullName>
    </recommendedName>
</protein>
<sequence length="190" mass="22161">MSVVKNLSGIKGLWYIKDYLTDSEINMIKEKINNEIEFESITNSHNSRRTAHFGYYYLYDRSGLKNAPIIPDFLKDLVNPKRINNKITKYVVSDTCTFNQIIINEYTPGQQIAYHIDHVKLFGPIIVCITIGQSIPIKFKYDDNIKEVNIDEGSMYIMTDAARYKWQHSLKNISDNTRYSLTYRVVNSKE</sequence>
<dbReference type="AlphaFoldDB" id="A0A6C0LTK8"/>
<dbReference type="GO" id="GO:0070988">
    <property type="term" value="P:demethylation"/>
    <property type="evidence" value="ECO:0007669"/>
    <property type="project" value="InterPro"/>
</dbReference>
<dbReference type="Pfam" id="PF13532">
    <property type="entry name" value="2OG-FeII_Oxy_2"/>
    <property type="match status" value="1"/>
</dbReference>
<dbReference type="SUPFAM" id="SSF51197">
    <property type="entry name" value="Clavaminate synthase-like"/>
    <property type="match status" value="1"/>
</dbReference>
<dbReference type="InterPro" id="IPR032857">
    <property type="entry name" value="ALKBH4"/>
</dbReference>
<accession>A0A6C0LTK8</accession>